<feature type="compositionally biased region" description="Polar residues" evidence="2">
    <location>
        <begin position="903"/>
        <end position="918"/>
    </location>
</feature>
<feature type="region of interest" description="Disordered" evidence="2">
    <location>
        <begin position="1"/>
        <end position="62"/>
    </location>
</feature>
<evidence type="ECO:0000313" key="4">
    <source>
        <dbReference type="Proteomes" id="UP001140560"/>
    </source>
</evidence>
<feature type="region of interest" description="Disordered" evidence="2">
    <location>
        <begin position="1553"/>
        <end position="1592"/>
    </location>
</feature>
<keyword evidence="4" id="KW-1185">Reference proteome</keyword>
<accession>A0A9W9CN84</accession>
<evidence type="ECO:0000313" key="3">
    <source>
        <dbReference type="EMBL" id="KAJ4371535.1"/>
    </source>
</evidence>
<dbReference type="EMBL" id="JAPEUY010000007">
    <property type="protein sequence ID" value="KAJ4371535.1"/>
    <property type="molecule type" value="Genomic_DNA"/>
</dbReference>
<dbReference type="OrthoDB" id="3683903at2759"/>
<comment type="caution">
    <text evidence="3">The sequence shown here is derived from an EMBL/GenBank/DDBJ whole genome shotgun (WGS) entry which is preliminary data.</text>
</comment>
<name>A0A9W9CN84_9PLEO</name>
<feature type="region of interest" description="Disordered" evidence="2">
    <location>
        <begin position="524"/>
        <end position="568"/>
    </location>
</feature>
<feature type="coiled-coil region" evidence="1">
    <location>
        <begin position="1378"/>
        <end position="1416"/>
    </location>
</feature>
<evidence type="ECO:0000256" key="2">
    <source>
        <dbReference type="SAM" id="MobiDB-lite"/>
    </source>
</evidence>
<feature type="region of interest" description="Disordered" evidence="2">
    <location>
        <begin position="706"/>
        <end position="725"/>
    </location>
</feature>
<evidence type="ECO:0000256" key="1">
    <source>
        <dbReference type="SAM" id="Coils"/>
    </source>
</evidence>
<feature type="region of interest" description="Disordered" evidence="2">
    <location>
        <begin position="1246"/>
        <end position="1288"/>
    </location>
</feature>
<sequence>MNGFDDTDLSDMTQGSPKKTPLPVRPELSRPNGRNDMTDRNDGIAAQANNAQQSDNSISDENEARRKCYEDLEAKLHWVMSLFSEKDECAKVNYKKLAISWESRLWELTQKGNKDIPKYIHFMMEDLRRLDRWGANWKTGKGHLTSRILNKLKVLPDDQQSTAKIANPFVPKAPRTRKRTAQIDTSEFMPKVYTPVDEDQANREARAAAAKIKEDILNDESFPTGQLSSEDEKRRQSRRELRNAVNELIKLLPKTDELSKIDVTELAALKETAIYGKTCSHNLDNAKYDAEVLEEQTDLENWVLYWDSDEADPEGGNMGINLFRQYVPEELAQKSRAFVHEASLHLIVPADRQTGPIDEVHVRQQGVEDLEKAVGALIMHYDDIDEMSQVNVPKVAETWEHRVWQDTYAKTHINNGLYEGQILEDCIELETIFPLNWEYVVHQPRIGQEATGSDAFRIYFKTHFGEEYLYSYRSPKIDSDEEISDLDESELNEELYVLAGGNQDDEQDGSCDYYGQEEKDMASVYSDHDSDDEFRNGLFTGGDAVIESPASPSPSQQGPSGGSGLEGIEGEIVTDNTSQTSALGGETLLSHHASLITVAGNVGSKLDSIDSAAPASNSPNLHNESPCDDYDMNVQEQEQAWVVQSPPRVPPEAEEGDKMDLECLIESGMCADKEGELKGDLQGSEPGTMPNATGTYHGDGKVGDLEMSEEMADPPPDTTTESMALGDPISHDELYQMFMDFDQDEIDEAKTKDANIEEPKTEEVNPPIFTTTGTIFGSASMANPSPVKKSATVIDFGVNTANLAPLKGRTDAPQAISQQPGVFARPFGASLAKPRVPHSEPIEVDMITPSPATPKPAAPKPTAPKPRTSSGLNFFSNLLKEASSGPKLSPWTPKVTPAKNSEVKSSSTPSFSKQNKGPSTSISSDSSKGKYEDHEMYDAHQTLSHQPMAVSEPMDISLVEPGPKETANPKTLLVDSKPTVIGVAPVPLFSPQTLNTMDKVDKFATTIFSASPKFGGPVLSGAMTQNFGQTVLPKTAAPNNGGGLPGLLYHTPIAPNTGLSVPQVSTPPVLATGSSKVWEDAAMTDVDTFTPKKSQDAVMTEETALAKTSTLDTVMTEETTLAKIETPEQVSLAIEQPIAQSPSKLISTNNELQSLANQESKETAQQPLAITQDSVTLGQQSTRKIEMAAPHGAEDSVMTISPELAAIINGFSNPAKIEKLATADSVTETEKYSLVNQKLELGTRQPVDTAQDTITPEERATQKESLVVQKPEQSMQQSVGTAQDTVTPEEWSTRESLVVQEPEQSIQEPAGTAQDTVTLEEQSAQTKEVAALNGAENSVSTICPGLVAPTNGPRPPLAKFVESTTASIGQFEQILLFLKAESDARKSAESKQQQANDDILRRLDRIESERHDTEELLGRLSRVEAALVEQKQSPGSSEKPLAEREIAILTRQDAATAHEKEQLEILQKKTSDIAAREKLLVDRETAMVAREEAAKTYEQQQLKLMQQREADITAREDAVEAKYKQLQLKVEELEQKSQQLEIKERELQKKLKIEQSTTSEELSIPEVEPPSNATPLVKAEVPETPNNSKPAPAKQTAELIPQQELHANENTLRGFFKAKTQPKPPKAILDPATSRFDLSCLTQGQLVLYLPPNTHLSEEGPVQHARQLQELLFFKANFEDDSAMAYKKLPQAMYNVLEAWKNGDLASLFSIATGWSNPGAVSEQHGFMAKLENVKTAFDALTEAYGMLETLATQYSSRKYNGTRHEIKALLRSSKRIFNAYVKTLIWVNSNLSKGTEMRRGVTGVLEAEHARLEALLKEGGKKFNTRMGLAPLKRHGKKNE</sequence>
<feature type="region of interest" description="Disordered" evidence="2">
    <location>
        <begin position="844"/>
        <end position="932"/>
    </location>
</feature>
<proteinExistence type="predicted"/>
<keyword evidence="1" id="KW-0175">Coiled coil</keyword>
<reference evidence="3" key="1">
    <citation type="submission" date="2022-10" db="EMBL/GenBank/DDBJ databases">
        <title>Tapping the CABI collections for fungal endophytes: first genome assemblies for Collariella, Neodidymelliopsis, Ascochyta clinopodiicola, Didymella pomorum, Didymosphaeria variabile, Neocosmospora piperis and Neocucurbitaria cava.</title>
        <authorList>
            <person name="Hill R."/>
        </authorList>
    </citation>
    <scope>NUCLEOTIDE SEQUENCE</scope>
    <source>
        <strain evidence="3">IMI 356814</strain>
    </source>
</reference>
<dbReference type="Proteomes" id="UP001140560">
    <property type="component" value="Unassembled WGS sequence"/>
</dbReference>
<feature type="compositionally biased region" description="Low complexity" evidence="2">
    <location>
        <begin position="546"/>
        <end position="558"/>
    </location>
</feature>
<feature type="compositionally biased region" description="Low complexity" evidence="2">
    <location>
        <begin position="43"/>
        <end position="59"/>
    </location>
</feature>
<protein>
    <submittedName>
        <fullName evidence="3">Uncharacterized protein</fullName>
    </submittedName>
</protein>
<organism evidence="3 4">
    <name type="scientific">Neocucurbitaria cava</name>
    <dbReference type="NCBI Taxonomy" id="798079"/>
    <lineage>
        <taxon>Eukaryota</taxon>
        <taxon>Fungi</taxon>
        <taxon>Dikarya</taxon>
        <taxon>Ascomycota</taxon>
        <taxon>Pezizomycotina</taxon>
        <taxon>Dothideomycetes</taxon>
        <taxon>Pleosporomycetidae</taxon>
        <taxon>Pleosporales</taxon>
        <taxon>Pleosporineae</taxon>
        <taxon>Cucurbitariaceae</taxon>
        <taxon>Neocucurbitaria</taxon>
    </lineage>
</organism>
<feature type="region of interest" description="Disordered" evidence="2">
    <location>
        <begin position="219"/>
        <end position="238"/>
    </location>
</feature>
<gene>
    <name evidence="3" type="ORF">N0V83_004754</name>
</gene>
<feature type="compositionally biased region" description="Pro residues" evidence="2">
    <location>
        <begin position="851"/>
        <end position="864"/>
    </location>
</feature>
<feature type="compositionally biased region" description="Polar residues" evidence="2">
    <location>
        <begin position="1271"/>
        <end position="1286"/>
    </location>
</feature>